<dbReference type="AlphaFoldDB" id="U5EJB1"/>
<accession>U5EJB1</accession>
<proteinExistence type="predicted"/>
<organism evidence="1 2">
    <name type="scientific">Nocardia asteroides NBRC 15531</name>
    <dbReference type="NCBI Taxonomy" id="1110697"/>
    <lineage>
        <taxon>Bacteria</taxon>
        <taxon>Bacillati</taxon>
        <taxon>Actinomycetota</taxon>
        <taxon>Actinomycetes</taxon>
        <taxon>Mycobacteriales</taxon>
        <taxon>Nocardiaceae</taxon>
        <taxon>Nocardia</taxon>
    </lineage>
</organism>
<evidence type="ECO:0000313" key="2">
    <source>
        <dbReference type="Proteomes" id="UP000017048"/>
    </source>
</evidence>
<evidence type="ECO:0008006" key="3">
    <source>
        <dbReference type="Google" id="ProtNLM"/>
    </source>
</evidence>
<sequence length="60" mass="6392">MQLNQFGALCIGCRQGVRERGGFIYSPGAGNHVLCLHCAYVECGESRGLIVPLLPDVGTD</sequence>
<gene>
    <name evidence="1" type="ORF">NCAST_34_04930</name>
</gene>
<name>U5EJB1_NOCAS</name>
<protein>
    <recommendedName>
        <fullName evidence="3">LIM zinc-binding domain-containing protein</fullName>
    </recommendedName>
</protein>
<dbReference type="STRING" id="1824.SAMN05444423_104439"/>
<keyword evidence="2" id="KW-1185">Reference proteome</keyword>
<reference evidence="1 2" key="1">
    <citation type="journal article" date="2014" name="BMC Genomics">
        <title>Genome based analysis of type-I polyketide synthase and nonribosomal peptide synthetase gene clusters in seven strains of five representative Nocardia species.</title>
        <authorList>
            <person name="Komaki H."/>
            <person name="Ichikawa N."/>
            <person name="Hosoyama A."/>
            <person name="Takahashi-Nakaguchi A."/>
            <person name="Matsuzawa T."/>
            <person name="Suzuki K."/>
            <person name="Fujita N."/>
            <person name="Gonoi T."/>
        </authorList>
    </citation>
    <scope>NUCLEOTIDE SEQUENCE [LARGE SCALE GENOMIC DNA]</scope>
    <source>
        <strain evidence="1 2">NBRC 15531</strain>
    </source>
</reference>
<dbReference type="Proteomes" id="UP000017048">
    <property type="component" value="Unassembled WGS sequence"/>
</dbReference>
<comment type="caution">
    <text evidence="1">The sequence shown here is derived from an EMBL/GenBank/DDBJ whole genome shotgun (WGS) entry which is preliminary data.</text>
</comment>
<dbReference type="EMBL" id="BAFO02000034">
    <property type="protein sequence ID" value="GAD87365.1"/>
    <property type="molecule type" value="Genomic_DNA"/>
</dbReference>
<evidence type="ECO:0000313" key="1">
    <source>
        <dbReference type="EMBL" id="GAD87365.1"/>
    </source>
</evidence>